<dbReference type="RefSeq" id="WP_346140616.1">
    <property type="nucleotide sequence ID" value="NZ_BAAAUA010000001.1"/>
</dbReference>
<dbReference type="SUPFAM" id="SSF46785">
    <property type="entry name" value="Winged helix' DNA-binding domain"/>
    <property type="match status" value="1"/>
</dbReference>
<keyword evidence="8" id="KW-0032">Aminotransferase</keyword>
<evidence type="ECO:0000256" key="6">
    <source>
        <dbReference type="SAM" id="MobiDB-lite"/>
    </source>
</evidence>
<keyword evidence="2" id="KW-0663">Pyridoxal phosphate</keyword>
<dbReference type="InterPro" id="IPR036388">
    <property type="entry name" value="WH-like_DNA-bd_sf"/>
</dbReference>
<protein>
    <submittedName>
        <fullName evidence="8">PLP-dependent aminotransferase family protein</fullName>
    </submittedName>
</protein>
<sequence>MESWATFGGDLHLDLSSGRARGLGLRAALEDALRSAVRDGRLSAGTRLPSSRALAADLGIARNTVAEAYTQLTAEGWLTSRQGSGTVVAEREPQSRPAAPPPLPPRPAEPRHNLMPGSPDLSHFPRGAWLAAARRAFATAPHAAFGYGDPRGRIELRRALADYLARVRGVRTDPERLLICSGYTQGLGLVCAAMHRRGLRTVAVEEYGLPPQQAVIAAAGPSTVALALDDHGARTEQLLRTDAGLAVLTPAHQFPSGVPLRAARRAAAIAWARATDGVVLEDDYDGEFRYDRQAVGALQSLDPERVVYAGTASKSLAPGLRLGWLALPTALVEPVLEQKRLADGQSGSLDQLTLAELITSGDYDRHIRRSRLRYRRRRDQLVAALARVAPEVTVTGINAGLHAVLRLPAGAPDEEELLRQARWLGISLNTLSWCRAAAAGPDPDAPSALVIGFGTPPDHAWPAALDALCTLVRP</sequence>
<dbReference type="Gene3D" id="3.40.640.10">
    <property type="entry name" value="Type I PLP-dependent aspartate aminotransferase-like (Major domain)"/>
    <property type="match status" value="1"/>
</dbReference>
<evidence type="ECO:0000256" key="1">
    <source>
        <dbReference type="ARBA" id="ARBA00005384"/>
    </source>
</evidence>
<evidence type="ECO:0000313" key="9">
    <source>
        <dbReference type="Proteomes" id="UP001596066"/>
    </source>
</evidence>
<evidence type="ECO:0000259" key="7">
    <source>
        <dbReference type="PROSITE" id="PS50949"/>
    </source>
</evidence>
<dbReference type="PROSITE" id="PS50949">
    <property type="entry name" value="HTH_GNTR"/>
    <property type="match status" value="1"/>
</dbReference>
<comment type="similarity">
    <text evidence="1">In the C-terminal section; belongs to the class-I pyridoxal-phosphate-dependent aminotransferase family.</text>
</comment>
<feature type="domain" description="HTH gntR-type" evidence="7">
    <location>
        <begin position="23"/>
        <end position="91"/>
    </location>
</feature>
<dbReference type="PRINTS" id="PR00035">
    <property type="entry name" value="HTHGNTR"/>
</dbReference>
<feature type="region of interest" description="Disordered" evidence="6">
    <location>
        <begin position="83"/>
        <end position="118"/>
    </location>
</feature>
<dbReference type="CDD" id="cd00609">
    <property type="entry name" value="AAT_like"/>
    <property type="match status" value="1"/>
</dbReference>
<dbReference type="InterPro" id="IPR004839">
    <property type="entry name" value="Aminotransferase_I/II_large"/>
</dbReference>
<reference evidence="9" key="1">
    <citation type="journal article" date="2019" name="Int. J. Syst. Evol. Microbiol.">
        <title>The Global Catalogue of Microorganisms (GCM) 10K type strain sequencing project: providing services to taxonomists for standard genome sequencing and annotation.</title>
        <authorList>
            <consortium name="The Broad Institute Genomics Platform"/>
            <consortium name="The Broad Institute Genome Sequencing Center for Infectious Disease"/>
            <person name="Wu L."/>
            <person name="Ma J."/>
        </authorList>
    </citation>
    <scope>NUCLEOTIDE SEQUENCE [LARGE SCALE GENOMIC DNA]</scope>
    <source>
        <strain evidence="9">CGMCC 4.1622</strain>
    </source>
</reference>
<dbReference type="InterPro" id="IPR000524">
    <property type="entry name" value="Tscrpt_reg_HTH_GntR"/>
</dbReference>
<dbReference type="EMBL" id="JBHSOC010000007">
    <property type="protein sequence ID" value="MFC5640822.1"/>
    <property type="molecule type" value="Genomic_DNA"/>
</dbReference>
<dbReference type="Gene3D" id="1.10.10.10">
    <property type="entry name" value="Winged helix-like DNA-binding domain superfamily/Winged helix DNA-binding domain"/>
    <property type="match status" value="1"/>
</dbReference>
<dbReference type="Pfam" id="PF00155">
    <property type="entry name" value="Aminotran_1_2"/>
    <property type="match status" value="1"/>
</dbReference>
<dbReference type="InterPro" id="IPR015421">
    <property type="entry name" value="PyrdxlP-dep_Trfase_major"/>
</dbReference>
<feature type="compositionally biased region" description="Pro residues" evidence="6">
    <location>
        <begin position="98"/>
        <end position="107"/>
    </location>
</feature>
<dbReference type="SUPFAM" id="SSF53383">
    <property type="entry name" value="PLP-dependent transferases"/>
    <property type="match status" value="1"/>
</dbReference>
<dbReference type="PANTHER" id="PTHR46577">
    <property type="entry name" value="HTH-TYPE TRANSCRIPTIONAL REGULATORY PROTEIN GABR"/>
    <property type="match status" value="1"/>
</dbReference>
<evidence type="ECO:0000313" key="8">
    <source>
        <dbReference type="EMBL" id="MFC5640822.1"/>
    </source>
</evidence>
<keyword evidence="3" id="KW-0805">Transcription regulation</keyword>
<dbReference type="SMART" id="SM00345">
    <property type="entry name" value="HTH_GNTR"/>
    <property type="match status" value="1"/>
</dbReference>
<gene>
    <name evidence="8" type="ORF">ACFPZF_05560</name>
</gene>
<dbReference type="Proteomes" id="UP001596066">
    <property type="component" value="Unassembled WGS sequence"/>
</dbReference>
<organism evidence="8 9">
    <name type="scientific">Kitasatospora cinereorecta</name>
    <dbReference type="NCBI Taxonomy" id="285560"/>
    <lineage>
        <taxon>Bacteria</taxon>
        <taxon>Bacillati</taxon>
        <taxon>Actinomycetota</taxon>
        <taxon>Actinomycetes</taxon>
        <taxon>Kitasatosporales</taxon>
        <taxon>Streptomycetaceae</taxon>
        <taxon>Kitasatospora</taxon>
    </lineage>
</organism>
<proteinExistence type="inferred from homology"/>
<dbReference type="Pfam" id="PF00392">
    <property type="entry name" value="GntR"/>
    <property type="match status" value="1"/>
</dbReference>
<comment type="caution">
    <text evidence="8">The sequence shown here is derived from an EMBL/GenBank/DDBJ whole genome shotgun (WGS) entry which is preliminary data.</text>
</comment>
<keyword evidence="4" id="KW-0238">DNA-binding</keyword>
<evidence type="ECO:0000256" key="3">
    <source>
        <dbReference type="ARBA" id="ARBA00023015"/>
    </source>
</evidence>
<keyword evidence="8" id="KW-0808">Transferase</keyword>
<accession>A0ABW0V576</accession>
<keyword evidence="5" id="KW-0804">Transcription</keyword>
<keyword evidence="9" id="KW-1185">Reference proteome</keyword>
<dbReference type="GO" id="GO:0008483">
    <property type="term" value="F:transaminase activity"/>
    <property type="evidence" value="ECO:0007669"/>
    <property type="project" value="UniProtKB-KW"/>
</dbReference>
<name>A0ABW0V576_9ACTN</name>
<dbReference type="InterPro" id="IPR036390">
    <property type="entry name" value="WH_DNA-bd_sf"/>
</dbReference>
<dbReference type="CDD" id="cd07377">
    <property type="entry name" value="WHTH_GntR"/>
    <property type="match status" value="1"/>
</dbReference>
<evidence type="ECO:0000256" key="5">
    <source>
        <dbReference type="ARBA" id="ARBA00023163"/>
    </source>
</evidence>
<dbReference type="InterPro" id="IPR015424">
    <property type="entry name" value="PyrdxlP-dep_Trfase"/>
</dbReference>
<dbReference type="InterPro" id="IPR051446">
    <property type="entry name" value="HTH_trans_reg/aminotransferase"/>
</dbReference>
<dbReference type="PANTHER" id="PTHR46577:SF1">
    <property type="entry name" value="HTH-TYPE TRANSCRIPTIONAL REGULATORY PROTEIN GABR"/>
    <property type="match status" value="1"/>
</dbReference>
<evidence type="ECO:0000256" key="4">
    <source>
        <dbReference type="ARBA" id="ARBA00023125"/>
    </source>
</evidence>
<evidence type="ECO:0000256" key="2">
    <source>
        <dbReference type="ARBA" id="ARBA00022898"/>
    </source>
</evidence>